<reference evidence="2" key="1">
    <citation type="submission" date="2023-07" db="EMBL/GenBank/DDBJ databases">
        <title>Sorghum-associated microbial communities from plants grown in Nebraska, USA.</title>
        <authorList>
            <person name="Schachtman D."/>
        </authorList>
    </citation>
    <scope>NUCLEOTIDE SEQUENCE</scope>
    <source>
        <strain evidence="2">BE330</strain>
    </source>
</reference>
<evidence type="ECO:0000256" key="1">
    <source>
        <dbReference type="SAM" id="MobiDB-lite"/>
    </source>
</evidence>
<feature type="region of interest" description="Disordered" evidence="1">
    <location>
        <begin position="20"/>
        <end position="55"/>
    </location>
</feature>
<accession>A0AAE3XE72</accession>
<evidence type="ECO:0000313" key="2">
    <source>
        <dbReference type="EMBL" id="MDR6218867.1"/>
    </source>
</evidence>
<evidence type="ECO:0000313" key="3">
    <source>
        <dbReference type="Proteomes" id="UP001185331"/>
    </source>
</evidence>
<proteinExistence type="predicted"/>
<dbReference type="Proteomes" id="UP001185331">
    <property type="component" value="Unassembled WGS sequence"/>
</dbReference>
<dbReference type="EMBL" id="JAVDQK010000005">
    <property type="protein sequence ID" value="MDR6218867.1"/>
    <property type="molecule type" value="Genomic_DNA"/>
</dbReference>
<organism evidence="2 3">
    <name type="scientific">Deinococcus soli</name>
    <name type="common">ex Cha et al. 2016</name>
    <dbReference type="NCBI Taxonomy" id="1309411"/>
    <lineage>
        <taxon>Bacteria</taxon>
        <taxon>Thermotogati</taxon>
        <taxon>Deinococcota</taxon>
        <taxon>Deinococci</taxon>
        <taxon>Deinococcales</taxon>
        <taxon>Deinococcaceae</taxon>
        <taxon>Deinococcus</taxon>
    </lineage>
</organism>
<comment type="caution">
    <text evidence="2">The sequence shown here is derived from an EMBL/GenBank/DDBJ whole genome shotgun (WGS) entry which is preliminary data.</text>
</comment>
<dbReference type="RefSeq" id="WP_309853595.1">
    <property type="nucleotide sequence ID" value="NZ_JAVDQJ010000004.1"/>
</dbReference>
<gene>
    <name evidence="2" type="ORF">J2Y00_002464</name>
</gene>
<protein>
    <submittedName>
        <fullName evidence="2">Uncharacterized protein</fullName>
    </submittedName>
</protein>
<name>A0AAE3XE72_9DEIO</name>
<dbReference type="AlphaFoldDB" id="A0AAE3XE72"/>
<sequence>MRVLVTHDILEQLFDPSRRPPELEAARQATLERGRDLRQRSLDRQAERAASRPGS</sequence>